<evidence type="ECO:0000313" key="1">
    <source>
        <dbReference type="EMBL" id="NJC17913.1"/>
    </source>
</evidence>
<dbReference type="EMBL" id="CP043839">
    <property type="protein sequence ID" value="WOF14370.1"/>
    <property type="molecule type" value="Genomic_DNA"/>
</dbReference>
<keyword evidence="4" id="KW-1185">Reference proteome</keyword>
<evidence type="ECO:0000313" key="3">
    <source>
        <dbReference type="Proteomes" id="UP000576368"/>
    </source>
</evidence>
<dbReference type="GeneID" id="86893600"/>
<protein>
    <submittedName>
        <fullName evidence="2">Glycosyltransferase family 4 protein</fullName>
    </submittedName>
</protein>
<name>A0A7X5YB48_9BACT</name>
<dbReference type="RefSeq" id="WP_168044242.1">
    <property type="nucleotide sequence ID" value="NZ_BMPA01000006.1"/>
</dbReference>
<dbReference type="Proteomes" id="UP001302374">
    <property type="component" value="Chromosome"/>
</dbReference>
<proteinExistence type="predicted"/>
<dbReference type="SUPFAM" id="SSF53756">
    <property type="entry name" value="UDP-Glycosyltransferase/glycogen phosphorylase"/>
    <property type="match status" value="1"/>
</dbReference>
<reference evidence="2 4" key="1">
    <citation type="submission" date="2019-09" db="EMBL/GenBank/DDBJ databases">
        <title>Butyricimonas paravirosa DSM 105722 (=214-4 = JCM 18677 = CCUG 65563).</title>
        <authorList>
            <person name="Le Roy T."/>
            <person name="Cani P.D."/>
        </authorList>
    </citation>
    <scope>NUCLEOTIDE SEQUENCE [LARGE SCALE GENOMIC DNA]</scope>
    <source>
        <strain evidence="2 4">DSM 105722</strain>
    </source>
</reference>
<dbReference type="AlphaFoldDB" id="A0A7X5YB48"/>
<sequence length="353" mass="42052">MKIAIISSAHPEKCPYIKYYTDVLERLNLNFDLLSWNRDGFYKSFMKNNYYWFNYRSLETKNNLLKLFDYYKFSKFVSNNIKDTDYDILILYDTASVVFLWPLLCKKFKKKYIYDIRDYSPIIPCIRMFMHKIIVNSKFTVISSPGYKKWLPRNYEYIIGHNLRRKLLNIPMIIPCFFSNKVIKILTIGQIRNFSPNASLVEAVGNKSNILLEFVGYGNEYENLKKYSKKFHNILFTGRYKKDEEADIVKNVDFINILLPDTLSFNTPLSNRFYLSLIYRKPMIVNEESIQAKYVLKYKLGIVIKKGDNIYEKICEYVKTFDQNIFLWGCDTLLKEIKVDIDEFERVLIDALI</sequence>
<gene>
    <name evidence="2" type="ORF">F1644_19855</name>
    <name evidence="1" type="ORF">GGR15_001530</name>
</gene>
<evidence type="ECO:0000313" key="2">
    <source>
        <dbReference type="EMBL" id="WOF14370.1"/>
    </source>
</evidence>
<dbReference type="Proteomes" id="UP000576368">
    <property type="component" value="Unassembled WGS sequence"/>
</dbReference>
<accession>A0A7X5YB48</accession>
<dbReference type="EMBL" id="JAATLI010000005">
    <property type="protein sequence ID" value="NJC17913.1"/>
    <property type="molecule type" value="Genomic_DNA"/>
</dbReference>
<organism evidence="1 3">
    <name type="scientific">Butyricimonas paravirosa</name>
    <dbReference type="NCBI Taxonomy" id="1472417"/>
    <lineage>
        <taxon>Bacteria</taxon>
        <taxon>Pseudomonadati</taxon>
        <taxon>Bacteroidota</taxon>
        <taxon>Bacteroidia</taxon>
        <taxon>Bacteroidales</taxon>
        <taxon>Odoribacteraceae</taxon>
        <taxon>Butyricimonas</taxon>
    </lineage>
</organism>
<evidence type="ECO:0000313" key="4">
    <source>
        <dbReference type="Proteomes" id="UP001302374"/>
    </source>
</evidence>
<reference evidence="1 3" key="2">
    <citation type="submission" date="2020-03" db="EMBL/GenBank/DDBJ databases">
        <title>Genomic Encyclopedia of Type Strains, Phase IV (KMG-IV): sequencing the most valuable type-strain genomes for metagenomic binning, comparative biology and taxonomic classification.</title>
        <authorList>
            <person name="Goeker M."/>
        </authorList>
    </citation>
    <scope>NUCLEOTIDE SEQUENCE [LARGE SCALE GENOMIC DNA]</scope>
    <source>
        <strain evidence="1 3">DSM 105722</strain>
    </source>
</reference>
<dbReference type="Gene3D" id="3.40.50.2000">
    <property type="entry name" value="Glycogen Phosphorylase B"/>
    <property type="match status" value="1"/>
</dbReference>